<feature type="transmembrane region" description="Helical" evidence="1">
    <location>
        <begin position="145"/>
        <end position="162"/>
    </location>
</feature>
<feature type="transmembrane region" description="Helical" evidence="1">
    <location>
        <begin position="75"/>
        <end position="93"/>
    </location>
</feature>
<name>A0A382RDJ8_9ZZZZ</name>
<evidence type="ECO:0000313" key="2">
    <source>
        <dbReference type="EMBL" id="SVC95430.1"/>
    </source>
</evidence>
<sequence>MTEFEILSIPIFFILGLGITKILGGVGSAIRRREQTKLHWLPFAWVFVILVFQIQFFSMLWFFHEDERTWTWMSYAPILFHPFLYFLSASLILPTQRDDSMDSLLADFDKHGKLAVIAIGITLFTAIVFNVYVGGLTWSEAMEANILNVILTALIVVVVTSSTRRHLQAAATIVFIVIQLYGILFVWSRPGVDL</sequence>
<evidence type="ECO:0000256" key="1">
    <source>
        <dbReference type="SAM" id="Phobius"/>
    </source>
</evidence>
<gene>
    <name evidence="2" type="ORF">METZ01_LOCUS348284</name>
</gene>
<dbReference type="EMBL" id="UINC01120751">
    <property type="protein sequence ID" value="SVC95430.1"/>
    <property type="molecule type" value="Genomic_DNA"/>
</dbReference>
<feature type="transmembrane region" description="Helical" evidence="1">
    <location>
        <begin position="169"/>
        <end position="188"/>
    </location>
</feature>
<reference evidence="2" key="1">
    <citation type="submission" date="2018-05" db="EMBL/GenBank/DDBJ databases">
        <authorList>
            <person name="Lanie J.A."/>
            <person name="Ng W.-L."/>
            <person name="Kazmierczak K.M."/>
            <person name="Andrzejewski T.M."/>
            <person name="Davidsen T.M."/>
            <person name="Wayne K.J."/>
            <person name="Tettelin H."/>
            <person name="Glass J.I."/>
            <person name="Rusch D."/>
            <person name="Podicherti R."/>
            <person name="Tsui H.-C.T."/>
            <person name="Winkler M.E."/>
        </authorList>
    </citation>
    <scope>NUCLEOTIDE SEQUENCE</scope>
</reference>
<keyword evidence="1" id="KW-0472">Membrane</keyword>
<accession>A0A382RDJ8</accession>
<keyword evidence="1" id="KW-1133">Transmembrane helix</keyword>
<keyword evidence="1" id="KW-0812">Transmembrane</keyword>
<feature type="transmembrane region" description="Helical" evidence="1">
    <location>
        <begin position="42"/>
        <end position="63"/>
    </location>
</feature>
<dbReference type="AlphaFoldDB" id="A0A382RDJ8"/>
<protein>
    <submittedName>
        <fullName evidence="2">Uncharacterized protein</fullName>
    </submittedName>
</protein>
<feature type="transmembrane region" description="Helical" evidence="1">
    <location>
        <begin position="6"/>
        <end position="30"/>
    </location>
</feature>
<proteinExistence type="predicted"/>
<organism evidence="2">
    <name type="scientific">marine metagenome</name>
    <dbReference type="NCBI Taxonomy" id="408172"/>
    <lineage>
        <taxon>unclassified sequences</taxon>
        <taxon>metagenomes</taxon>
        <taxon>ecological metagenomes</taxon>
    </lineage>
</organism>
<feature type="transmembrane region" description="Helical" evidence="1">
    <location>
        <begin position="114"/>
        <end position="133"/>
    </location>
</feature>